<dbReference type="InterPro" id="IPR036390">
    <property type="entry name" value="WH_DNA-bd_sf"/>
</dbReference>
<feature type="domain" description="HTH marR-type" evidence="1">
    <location>
        <begin position="1"/>
        <end position="145"/>
    </location>
</feature>
<dbReference type="Pfam" id="PF12802">
    <property type="entry name" value="MarR_2"/>
    <property type="match status" value="1"/>
</dbReference>
<evidence type="ECO:0000259" key="1">
    <source>
        <dbReference type="PROSITE" id="PS50995"/>
    </source>
</evidence>
<reference evidence="3" key="1">
    <citation type="journal article" date="2019" name="Int. J. Syst. Evol. Microbiol.">
        <title>The Global Catalogue of Microorganisms (GCM) 10K type strain sequencing project: providing services to taxonomists for standard genome sequencing and annotation.</title>
        <authorList>
            <consortium name="The Broad Institute Genomics Platform"/>
            <consortium name="The Broad Institute Genome Sequencing Center for Infectious Disease"/>
            <person name="Wu L."/>
            <person name="Ma J."/>
        </authorList>
    </citation>
    <scope>NUCLEOTIDE SEQUENCE [LARGE SCALE GENOMIC DNA]</scope>
    <source>
        <strain evidence="3">JCM 16929</strain>
    </source>
</reference>
<dbReference type="InterPro" id="IPR000835">
    <property type="entry name" value="HTH_MarR-typ"/>
</dbReference>
<dbReference type="Gene3D" id="1.10.10.10">
    <property type="entry name" value="Winged helix-like DNA-binding domain superfamily/Winged helix DNA-binding domain"/>
    <property type="match status" value="1"/>
</dbReference>
<protein>
    <submittedName>
        <fullName evidence="2">MarR family transcriptional regulator</fullName>
    </submittedName>
</protein>
<dbReference type="SUPFAM" id="SSF46785">
    <property type="entry name" value="Winged helix' DNA-binding domain"/>
    <property type="match status" value="1"/>
</dbReference>
<gene>
    <name evidence="2" type="ORF">GCM10022236_33290</name>
</gene>
<evidence type="ECO:0000313" key="2">
    <source>
        <dbReference type="EMBL" id="GAA3628295.1"/>
    </source>
</evidence>
<dbReference type="Proteomes" id="UP001501490">
    <property type="component" value="Unassembled WGS sequence"/>
</dbReference>
<dbReference type="SMART" id="SM00347">
    <property type="entry name" value="HTH_MARR"/>
    <property type="match status" value="1"/>
</dbReference>
<dbReference type="PANTHER" id="PTHR33164">
    <property type="entry name" value="TRANSCRIPTIONAL REGULATOR, MARR FAMILY"/>
    <property type="match status" value="1"/>
</dbReference>
<sequence length="152" mass="16749">MIAADADEGVRAWAGLLQVHAALVPVLDRELQRATGMSLAWYDVLLELNSAPERRLRMSELGARAVLSRSRVSRLTDELVSAGLVEREADPADGRSSFAVLTADGRRRLRAAAPVYLAGIEAHFSRHLRARERRVVADGLWRVLRDESAQPG</sequence>
<proteinExistence type="predicted"/>
<dbReference type="PANTHER" id="PTHR33164:SF104">
    <property type="entry name" value="TRANSCRIPTIONAL REGULATORY PROTEIN"/>
    <property type="match status" value="1"/>
</dbReference>
<accession>A0ABP7AAP2</accession>
<dbReference type="InterPro" id="IPR039422">
    <property type="entry name" value="MarR/SlyA-like"/>
</dbReference>
<name>A0ABP7AAP2_9ACTN</name>
<dbReference type="PROSITE" id="PS50995">
    <property type="entry name" value="HTH_MARR_2"/>
    <property type="match status" value="1"/>
</dbReference>
<dbReference type="EMBL" id="BAABAB010000022">
    <property type="protein sequence ID" value="GAA3628295.1"/>
    <property type="molecule type" value="Genomic_DNA"/>
</dbReference>
<evidence type="ECO:0000313" key="3">
    <source>
        <dbReference type="Proteomes" id="UP001501490"/>
    </source>
</evidence>
<comment type="caution">
    <text evidence="2">The sequence shown here is derived from an EMBL/GenBank/DDBJ whole genome shotgun (WGS) entry which is preliminary data.</text>
</comment>
<keyword evidence="3" id="KW-1185">Reference proteome</keyword>
<organism evidence="2 3">
    <name type="scientific">Microlunatus ginsengisoli</name>
    <dbReference type="NCBI Taxonomy" id="363863"/>
    <lineage>
        <taxon>Bacteria</taxon>
        <taxon>Bacillati</taxon>
        <taxon>Actinomycetota</taxon>
        <taxon>Actinomycetes</taxon>
        <taxon>Propionibacteriales</taxon>
        <taxon>Propionibacteriaceae</taxon>
        <taxon>Microlunatus</taxon>
    </lineage>
</organism>
<dbReference type="InterPro" id="IPR036388">
    <property type="entry name" value="WH-like_DNA-bd_sf"/>
</dbReference>